<dbReference type="PRINTS" id="PR00455">
    <property type="entry name" value="HTHTETR"/>
</dbReference>
<evidence type="ECO:0000256" key="3">
    <source>
        <dbReference type="ARBA" id="ARBA00023163"/>
    </source>
</evidence>
<dbReference type="Pfam" id="PF00440">
    <property type="entry name" value="TetR_N"/>
    <property type="match status" value="1"/>
</dbReference>
<reference evidence="8" key="1">
    <citation type="submission" date="2023-07" db="EMBL/GenBank/DDBJ databases">
        <title>Conexibacter stalactiti sp. nov., isolated from stalactites in a lava cave and emended description of the genus Conexibacter.</title>
        <authorList>
            <person name="Lee S.D."/>
        </authorList>
    </citation>
    <scope>NUCLEOTIDE SEQUENCE [LARGE SCALE GENOMIC DNA]</scope>
    <source>
        <strain evidence="8">KCTC 39840</strain>
    </source>
</reference>
<gene>
    <name evidence="7" type="ORF">R7226_15510</name>
</gene>
<dbReference type="Gene3D" id="1.10.357.10">
    <property type="entry name" value="Tetracycline Repressor, domain 2"/>
    <property type="match status" value="1"/>
</dbReference>
<accession>A0ABU4HR07</accession>
<keyword evidence="1" id="KW-0805">Transcription regulation</keyword>
<dbReference type="SUPFAM" id="SSF48498">
    <property type="entry name" value="Tetracyclin repressor-like, C-terminal domain"/>
    <property type="match status" value="1"/>
</dbReference>
<evidence type="ECO:0000259" key="6">
    <source>
        <dbReference type="PROSITE" id="PS50977"/>
    </source>
</evidence>
<dbReference type="PROSITE" id="PS50977">
    <property type="entry name" value="HTH_TETR_2"/>
    <property type="match status" value="1"/>
</dbReference>
<evidence type="ECO:0000256" key="4">
    <source>
        <dbReference type="PROSITE-ProRule" id="PRU00335"/>
    </source>
</evidence>
<protein>
    <submittedName>
        <fullName evidence="7">TetR/AcrR family transcriptional regulator</fullName>
    </submittedName>
</protein>
<feature type="DNA-binding region" description="H-T-H motif" evidence="4">
    <location>
        <begin position="52"/>
        <end position="71"/>
    </location>
</feature>
<dbReference type="InterPro" id="IPR004111">
    <property type="entry name" value="Repressor_TetR_C"/>
</dbReference>
<dbReference type="Pfam" id="PF02909">
    <property type="entry name" value="TetR_C_1"/>
    <property type="match status" value="1"/>
</dbReference>
<dbReference type="InterPro" id="IPR009057">
    <property type="entry name" value="Homeodomain-like_sf"/>
</dbReference>
<dbReference type="InterPro" id="IPR050109">
    <property type="entry name" value="HTH-type_TetR-like_transc_reg"/>
</dbReference>
<dbReference type="RefSeq" id="WP_318598095.1">
    <property type="nucleotide sequence ID" value="NZ_JAWSTH010000039.1"/>
</dbReference>
<organism evidence="7 8">
    <name type="scientific">Conexibacter stalactiti</name>
    <dbReference type="NCBI Taxonomy" id="1940611"/>
    <lineage>
        <taxon>Bacteria</taxon>
        <taxon>Bacillati</taxon>
        <taxon>Actinomycetota</taxon>
        <taxon>Thermoleophilia</taxon>
        <taxon>Solirubrobacterales</taxon>
        <taxon>Conexibacteraceae</taxon>
        <taxon>Conexibacter</taxon>
    </lineage>
</organism>
<dbReference type="Proteomes" id="UP001284601">
    <property type="component" value="Unassembled WGS sequence"/>
</dbReference>
<dbReference type="InterPro" id="IPR036271">
    <property type="entry name" value="Tet_transcr_reg_TetR-rel_C_sf"/>
</dbReference>
<dbReference type="Gene3D" id="1.10.10.60">
    <property type="entry name" value="Homeodomain-like"/>
    <property type="match status" value="1"/>
</dbReference>
<dbReference type="SUPFAM" id="SSF46689">
    <property type="entry name" value="Homeodomain-like"/>
    <property type="match status" value="1"/>
</dbReference>
<evidence type="ECO:0000256" key="1">
    <source>
        <dbReference type="ARBA" id="ARBA00023015"/>
    </source>
</evidence>
<comment type="caution">
    <text evidence="7">The sequence shown here is derived from an EMBL/GenBank/DDBJ whole genome shotgun (WGS) entry which is preliminary data.</text>
</comment>
<dbReference type="InterPro" id="IPR001647">
    <property type="entry name" value="HTH_TetR"/>
</dbReference>
<keyword evidence="2 4" id="KW-0238">DNA-binding</keyword>
<evidence type="ECO:0000313" key="7">
    <source>
        <dbReference type="EMBL" id="MDW5595757.1"/>
    </source>
</evidence>
<evidence type="ECO:0000256" key="2">
    <source>
        <dbReference type="ARBA" id="ARBA00023125"/>
    </source>
</evidence>
<dbReference type="PANTHER" id="PTHR30055:SF151">
    <property type="entry name" value="TRANSCRIPTIONAL REGULATORY PROTEIN"/>
    <property type="match status" value="1"/>
</dbReference>
<feature type="region of interest" description="Disordered" evidence="5">
    <location>
        <begin position="1"/>
        <end position="25"/>
    </location>
</feature>
<proteinExistence type="predicted"/>
<keyword evidence="8" id="KW-1185">Reference proteome</keyword>
<dbReference type="PANTHER" id="PTHR30055">
    <property type="entry name" value="HTH-TYPE TRANSCRIPTIONAL REGULATOR RUTR"/>
    <property type="match status" value="1"/>
</dbReference>
<dbReference type="EMBL" id="JAWSTH010000039">
    <property type="protein sequence ID" value="MDW5595757.1"/>
    <property type="molecule type" value="Genomic_DNA"/>
</dbReference>
<feature type="domain" description="HTH tetR-type" evidence="6">
    <location>
        <begin position="29"/>
        <end position="89"/>
    </location>
</feature>
<name>A0ABU4HR07_9ACTN</name>
<evidence type="ECO:0000256" key="5">
    <source>
        <dbReference type="SAM" id="MobiDB-lite"/>
    </source>
</evidence>
<evidence type="ECO:0000313" key="8">
    <source>
        <dbReference type="Proteomes" id="UP001284601"/>
    </source>
</evidence>
<sequence>MAEGDRSAPAGGGAQRAAEAPARGGRRVRLDRDAIVVAAERVVSAEGLDALSMRRIGAELGADPTALYRHFRNKEELLVELAGRSFAEAPALDPADDWRVRLRAELRHELERYRVHPELATLIARQPDDEPRLVRMNERLLAILADAGLSPADAARLFHVIENFVVGSGLYATLLEHAPDPRVADRAAMRRVYAGLDGETLPHAAAAAPHLFPPQREIFEAGVDLLVAAIERAAAQ</sequence>
<keyword evidence="3" id="KW-0804">Transcription</keyword>